<sequence>MAVKIYDNVIKNCGTAISVPKDADAEIGANKISDCVKAIELRDPPSFLESLGLSDDAPVEKIVSVLEFIKSDEPKRDQIESKLTSVGLLDYISGAANISTVVSGFYQLVNSPLLQQALNMLPK</sequence>
<name>A0ABY5LMZ5_9VIBR</name>
<keyword evidence="2" id="KW-1185">Reference proteome</keyword>
<evidence type="ECO:0000313" key="2">
    <source>
        <dbReference type="Proteomes" id="UP001058602"/>
    </source>
</evidence>
<gene>
    <name evidence="1" type="ORF">NP165_17860</name>
</gene>
<dbReference type="RefSeq" id="WP_257085868.1">
    <property type="nucleotide sequence ID" value="NZ_CP102097.1"/>
</dbReference>
<dbReference type="EMBL" id="CP102097">
    <property type="protein sequence ID" value="UUM32163.1"/>
    <property type="molecule type" value="Genomic_DNA"/>
</dbReference>
<proteinExistence type="predicted"/>
<organism evidence="1 2">
    <name type="scientific">Vibrio japonicus</name>
    <dbReference type="NCBI Taxonomy" id="1824638"/>
    <lineage>
        <taxon>Bacteria</taxon>
        <taxon>Pseudomonadati</taxon>
        <taxon>Pseudomonadota</taxon>
        <taxon>Gammaproteobacteria</taxon>
        <taxon>Vibrionales</taxon>
        <taxon>Vibrionaceae</taxon>
        <taxon>Vibrio</taxon>
    </lineage>
</organism>
<evidence type="ECO:0000313" key="1">
    <source>
        <dbReference type="EMBL" id="UUM32163.1"/>
    </source>
</evidence>
<protein>
    <submittedName>
        <fullName evidence="1">Uncharacterized protein</fullName>
    </submittedName>
</protein>
<dbReference type="Proteomes" id="UP001058602">
    <property type="component" value="Chromosome 2"/>
</dbReference>
<accession>A0ABY5LMZ5</accession>
<reference evidence="1" key="1">
    <citation type="submission" date="2022-07" db="EMBL/GenBank/DDBJ databases">
        <title>Complete genome of Vibrio japonicus strain JCM 31412T and phylogenomic assessment of the Nereis clade of the genus Vibrio.</title>
        <authorList>
            <person name="Shlafstein M.D."/>
            <person name="Emsley S.A."/>
            <person name="Ushijima B."/>
            <person name="Videau P."/>
            <person name="Saw J.H."/>
        </authorList>
    </citation>
    <scope>NUCLEOTIDE SEQUENCE</scope>
    <source>
        <strain evidence="1">JCM 31412</strain>
    </source>
</reference>